<dbReference type="SUPFAM" id="SSF51182">
    <property type="entry name" value="RmlC-like cupins"/>
    <property type="match status" value="1"/>
</dbReference>
<name>A0A382DKA6_9ZZZZ</name>
<feature type="non-terminal residue" evidence="6">
    <location>
        <position position="1"/>
    </location>
</feature>
<dbReference type="InterPro" id="IPR011051">
    <property type="entry name" value="RmlC_Cupin_sf"/>
</dbReference>
<dbReference type="Gene3D" id="2.60.120.10">
    <property type="entry name" value="Jelly Rolls"/>
    <property type="match status" value="1"/>
</dbReference>
<keyword evidence="4" id="KW-0560">Oxidoreductase</keyword>
<dbReference type="InterPro" id="IPR010300">
    <property type="entry name" value="CDO_1"/>
</dbReference>
<dbReference type="GO" id="GO:0017172">
    <property type="term" value="F:cysteine dioxygenase activity"/>
    <property type="evidence" value="ECO:0007669"/>
    <property type="project" value="TreeGrafter"/>
</dbReference>
<comment type="similarity">
    <text evidence="1">Belongs to the cysteine dioxygenase family.</text>
</comment>
<reference evidence="6" key="1">
    <citation type="submission" date="2018-05" db="EMBL/GenBank/DDBJ databases">
        <authorList>
            <person name="Lanie J.A."/>
            <person name="Ng W.-L."/>
            <person name="Kazmierczak K.M."/>
            <person name="Andrzejewski T.M."/>
            <person name="Davidsen T.M."/>
            <person name="Wayne K.J."/>
            <person name="Tettelin H."/>
            <person name="Glass J.I."/>
            <person name="Rusch D."/>
            <person name="Podicherti R."/>
            <person name="Tsui H.-C.T."/>
            <person name="Winkler M.E."/>
        </authorList>
    </citation>
    <scope>NUCLEOTIDE SEQUENCE</scope>
</reference>
<protein>
    <recommendedName>
        <fullName evidence="7">Cysteine dioxygenase</fullName>
    </recommendedName>
</protein>
<keyword evidence="5" id="KW-0408">Iron</keyword>
<dbReference type="GO" id="GO:0019448">
    <property type="term" value="P:L-cysteine catabolic process"/>
    <property type="evidence" value="ECO:0007669"/>
    <property type="project" value="TreeGrafter"/>
</dbReference>
<evidence type="ECO:0000256" key="2">
    <source>
        <dbReference type="ARBA" id="ARBA00022723"/>
    </source>
</evidence>
<accession>A0A382DKA6</accession>
<dbReference type="PANTHER" id="PTHR12918:SF1">
    <property type="entry name" value="CYSTEINE DIOXYGENASE TYPE 1"/>
    <property type="match status" value="1"/>
</dbReference>
<dbReference type="CDD" id="cd10548">
    <property type="entry name" value="cupin_CDO"/>
    <property type="match status" value="1"/>
</dbReference>
<dbReference type="Pfam" id="PF05995">
    <property type="entry name" value="CDO_I"/>
    <property type="match status" value="1"/>
</dbReference>
<evidence type="ECO:0000256" key="5">
    <source>
        <dbReference type="ARBA" id="ARBA00023004"/>
    </source>
</evidence>
<dbReference type="AlphaFoldDB" id="A0A382DKA6"/>
<dbReference type="InterPro" id="IPR014710">
    <property type="entry name" value="RmlC-like_jellyroll"/>
</dbReference>
<gene>
    <name evidence="6" type="ORF">METZ01_LOCUS190897</name>
</gene>
<dbReference type="GO" id="GO:0008198">
    <property type="term" value="F:ferrous iron binding"/>
    <property type="evidence" value="ECO:0007669"/>
    <property type="project" value="TreeGrafter"/>
</dbReference>
<evidence type="ECO:0000256" key="1">
    <source>
        <dbReference type="ARBA" id="ARBA00006622"/>
    </source>
</evidence>
<organism evidence="6">
    <name type="scientific">marine metagenome</name>
    <dbReference type="NCBI Taxonomy" id="408172"/>
    <lineage>
        <taxon>unclassified sequences</taxon>
        <taxon>metagenomes</taxon>
        <taxon>ecological metagenomes</taxon>
    </lineage>
</organism>
<proteinExistence type="inferred from homology"/>
<dbReference type="EMBL" id="UINC01039489">
    <property type="protein sequence ID" value="SVB38043.1"/>
    <property type="molecule type" value="Genomic_DNA"/>
</dbReference>
<evidence type="ECO:0000256" key="4">
    <source>
        <dbReference type="ARBA" id="ARBA00023002"/>
    </source>
</evidence>
<sequence>VCWHPEQIAPIHGHEGEKCWMRVELGSLNICNYKLESIDPLFLSIVNQIKGDAGFLDGPAEIHSVENIFDEDAISLHVYAKPFSECDIYNLDTGKIDRVELAYDSIDKQLC</sequence>
<evidence type="ECO:0008006" key="7">
    <source>
        <dbReference type="Google" id="ProtNLM"/>
    </source>
</evidence>
<keyword evidence="3" id="KW-0223">Dioxygenase</keyword>
<keyword evidence="2" id="KW-0479">Metal-binding</keyword>
<dbReference type="PANTHER" id="PTHR12918">
    <property type="entry name" value="CYSTEINE DIOXYGENASE"/>
    <property type="match status" value="1"/>
</dbReference>
<evidence type="ECO:0000256" key="3">
    <source>
        <dbReference type="ARBA" id="ARBA00022964"/>
    </source>
</evidence>
<evidence type="ECO:0000313" key="6">
    <source>
        <dbReference type="EMBL" id="SVB38043.1"/>
    </source>
</evidence>